<dbReference type="PANTHER" id="PTHR44169:SF6">
    <property type="entry name" value="NADPH-DEPENDENT 1-ACYLDIHYDROXYACETONE PHOSPHATE REDUCTASE"/>
    <property type="match status" value="1"/>
</dbReference>
<protein>
    <submittedName>
        <fullName evidence="4">Short-chain dehydrogenase</fullName>
    </submittedName>
</protein>
<dbReference type="Gene3D" id="3.40.50.720">
    <property type="entry name" value="NAD(P)-binding Rossmann-like Domain"/>
    <property type="match status" value="1"/>
</dbReference>
<dbReference type="Pfam" id="PF00106">
    <property type="entry name" value="adh_short"/>
    <property type="match status" value="1"/>
</dbReference>
<name>A0A0F4SRR6_PSEFL</name>
<accession>A0A0F4SRR6</accession>
<evidence type="ECO:0000313" key="4">
    <source>
        <dbReference type="EMBL" id="KJZ34888.1"/>
    </source>
</evidence>
<dbReference type="PROSITE" id="PS00061">
    <property type="entry name" value="ADH_SHORT"/>
    <property type="match status" value="1"/>
</dbReference>
<organism evidence="4 5">
    <name type="scientific">Pseudomonas fluorescens</name>
    <dbReference type="NCBI Taxonomy" id="294"/>
    <lineage>
        <taxon>Bacteria</taxon>
        <taxon>Pseudomonadati</taxon>
        <taxon>Pseudomonadota</taxon>
        <taxon>Gammaproteobacteria</taxon>
        <taxon>Pseudomonadales</taxon>
        <taxon>Pseudomonadaceae</taxon>
        <taxon>Pseudomonas</taxon>
    </lineage>
</organism>
<dbReference type="SUPFAM" id="SSF51735">
    <property type="entry name" value="NAD(P)-binding Rossmann-fold domains"/>
    <property type="match status" value="1"/>
</dbReference>
<dbReference type="AlphaFoldDB" id="A0A0F4SRR6"/>
<dbReference type="PANTHER" id="PTHR44169">
    <property type="entry name" value="NADPH-DEPENDENT 1-ACYLDIHYDROXYACETONE PHOSPHATE REDUCTASE"/>
    <property type="match status" value="1"/>
</dbReference>
<dbReference type="InterPro" id="IPR002347">
    <property type="entry name" value="SDR_fam"/>
</dbReference>
<evidence type="ECO:0000256" key="3">
    <source>
        <dbReference type="RuleBase" id="RU000363"/>
    </source>
</evidence>
<sequence>MRMTGNTIFITGGGSGIGQGLAEAFHKLGNKVIISGRRKERLQQTLDANPGMAAIELDINDTASIQAAAQHLIAHYPELNVLINNAGIMLLDHAEGPVDDELALSTVTTNLLGPIRMTSALVEHLKAKPDAIIVNVSSVLGFVPMAVTAVYSATKAALHSYTLSQRYLLREHGVQLVEIAPPWVRTELLDSSEEERAIPLDQFITEAMKQFESGADEILVTPAEAMRANPGPNEHAWVNAFNDMIANGPAFG</sequence>
<dbReference type="OrthoDB" id="9810734at2"/>
<dbReference type="PRINTS" id="PR00081">
    <property type="entry name" value="GDHRDH"/>
</dbReference>
<dbReference type="InterPro" id="IPR036291">
    <property type="entry name" value="NAD(P)-bd_dom_sf"/>
</dbReference>
<dbReference type="RefSeq" id="WP_046043888.1">
    <property type="nucleotide sequence ID" value="NZ_LACC01000053.1"/>
</dbReference>
<dbReference type="InterPro" id="IPR020904">
    <property type="entry name" value="Sc_DH/Rdtase_CS"/>
</dbReference>
<evidence type="ECO:0000313" key="5">
    <source>
        <dbReference type="Proteomes" id="UP000033588"/>
    </source>
</evidence>
<comment type="similarity">
    <text evidence="1 3">Belongs to the short-chain dehydrogenases/reductases (SDR) family.</text>
</comment>
<evidence type="ECO:0000256" key="2">
    <source>
        <dbReference type="ARBA" id="ARBA00023002"/>
    </source>
</evidence>
<dbReference type="PATRIC" id="fig|294.132.peg.5305"/>
<proteinExistence type="inferred from homology"/>
<dbReference type="GO" id="GO:0016491">
    <property type="term" value="F:oxidoreductase activity"/>
    <property type="evidence" value="ECO:0007669"/>
    <property type="project" value="UniProtKB-KW"/>
</dbReference>
<reference evidence="4 5" key="1">
    <citation type="submission" date="2015-03" db="EMBL/GenBank/DDBJ databases">
        <title>Comparative genomics of Pseudomonas insights into diversity of traits involved in vanlence and defense.</title>
        <authorList>
            <person name="Qin Y."/>
        </authorList>
    </citation>
    <scope>NUCLEOTIDE SEQUENCE [LARGE SCALE GENOMIC DNA]</scope>
    <source>
        <strain evidence="4 5">C8</strain>
    </source>
</reference>
<dbReference type="Proteomes" id="UP000033588">
    <property type="component" value="Unassembled WGS sequence"/>
</dbReference>
<gene>
    <name evidence="4" type="ORF">VC35_27685</name>
</gene>
<dbReference type="EMBL" id="LACC01000053">
    <property type="protein sequence ID" value="KJZ34888.1"/>
    <property type="molecule type" value="Genomic_DNA"/>
</dbReference>
<comment type="caution">
    <text evidence="4">The sequence shown here is derived from an EMBL/GenBank/DDBJ whole genome shotgun (WGS) entry which is preliminary data.</text>
</comment>
<keyword evidence="2" id="KW-0560">Oxidoreductase</keyword>
<evidence type="ECO:0000256" key="1">
    <source>
        <dbReference type="ARBA" id="ARBA00006484"/>
    </source>
</evidence>
<dbReference type="PRINTS" id="PR00080">
    <property type="entry name" value="SDRFAMILY"/>
</dbReference>